<keyword evidence="1" id="KW-0677">Repeat</keyword>
<feature type="domain" description="DRBM" evidence="6">
    <location>
        <begin position="218"/>
        <end position="254"/>
    </location>
</feature>
<keyword evidence="9" id="KW-1185">Reference proteome</keyword>
<feature type="region of interest" description="Disordered" evidence="5">
    <location>
        <begin position="328"/>
        <end position="362"/>
    </location>
</feature>
<reference evidence="8" key="2">
    <citation type="submission" date="2019-07" db="EMBL/GenBank/DDBJ databases">
        <authorList>
            <person name="Seetharam A."/>
            <person name="Woodhouse M."/>
            <person name="Cannon E."/>
        </authorList>
    </citation>
    <scope>NUCLEOTIDE SEQUENCE [LARGE SCALE GENOMIC DNA]</scope>
    <source>
        <strain evidence="8">cv. B73</strain>
    </source>
</reference>
<evidence type="ECO:0000256" key="5">
    <source>
        <dbReference type="SAM" id="MobiDB-lite"/>
    </source>
</evidence>
<dbReference type="EnsemblPlants" id="Zm00001eb042470_T005">
    <property type="protein sequence ID" value="Zm00001eb042470_P005"/>
    <property type="gene ID" value="Zm00001eb042470"/>
</dbReference>
<evidence type="ECO:0000313" key="8">
    <source>
        <dbReference type="EnsemblPlants" id="Zm00001eb042470_P002"/>
    </source>
</evidence>
<feature type="domain" description="DRBM" evidence="6">
    <location>
        <begin position="97"/>
        <end position="166"/>
    </location>
</feature>
<protein>
    <submittedName>
        <fullName evidence="7">Double-stranded RNA-binding protein 1</fullName>
    </submittedName>
</protein>
<evidence type="ECO:0000313" key="9">
    <source>
        <dbReference type="Proteomes" id="UP000007305"/>
    </source>
</evidence>
<evidence type="ECO:0000256" key="2">
    <source>
        <dbReference type="ARBA" id="ARBA00022884"/>
    </source>
</evidence>
<dbReference type="Pfam" id="PF00035">
    <property type="entry name" value="dsrm"/>
    <property type="match status" value="2"/>
</dbReference>
<dbReference type="Proteomes" id="UP000007305">
    <property type="component" value="Chromosome 1"/>
</dbReference>
<dbReference type="InterPro" id="IPR014720">
    <property type="entry name" value="dsRBD_dom"/>
</dbReference>
<evidence type="ECO:0000256" key="3">
    <source>
        <dbReference type="ARBA" id="ARBA00037597"/>
    </source>
</evidence>
<feature type="compositionally biased region" description="Polar residues" evidence="5">
    <location>
        <begin position="329"/>
        <end position="339"/>
    </location>
</feature>
<gene>
    <name evidence="8" type="primary">LOC100191297</name>
    <name evidence="7" type="ORF">ZEAMMB73_Zm00001d032326</name>
</gene>
<evidence type="ECO:0007829" key="10">
    <source>
        <dbReference type="PeptideAtlas" id="A0A1D6KQ06"/>
    </source>
</evidence>
<dbReference type="GO" id="GO:0003723">
    <property type="term" value="F:RNA binding"/>
    <property type="evidence" value="ECO:0007669"/>
    <property type="project" value="UniProtKB-UniRule"/>
</dbReference>
<reference evidence="8" key="3">
    <citation type="submission" date="2021-05" db="UniProtKB">
        <authorList>
            <consortium name="EnsemblPlants"/>
        </authorList>
    </citation>
    <scope>IDENTIFICATION</scope>
    <source>
        <strain evidence="8">cv. B73</strain>
    </source>
</reference>
<evidence type="ECO:0000259" key="6">
    <source>
        <dbReference type="PROSITE" id="PS50137"/>
    </source>
</evidence>
<accession>A0A1D6KQ06</accession>
<comment type="function">
    <text evidence="3">Binds double-stranded RNA.</text>
</comment>
<evidence type="ECO:0000313" key="7">
    <source>
        <dbReference type="EMBL" id="ONM04863.1"/>
    </source>
</evidence>
<dbReference type="SMART" id="SM00358">
    <property type="entry name" value="DSRM"/>
    <property type="match status" value="2"/>
</dbReference>
<dbReference type="EnsemblPlants" id="Zm00001eb042470_T002">
    <property type="protein sequence ID" value="Zm00001eb042470_P002"/>
    <property type="gene ID" value="Zm00001eb042470"/>
</dbReference>
<dbReference type="PROSITE" id="PS50137">
    <property type="entry name" value="DS_RBD"/>
    <property type="match status" value="2"/>
</dbReference>
<dbReference type="Gene3D" id="3.30.160.20">
    <property type="match status" value="2"/>
</dbReference>
<keyword evidence="10" id="KW-1267">Proteomics identification</keyword>
<dbReference type="STRING" id="4577.A0A1D6KQ06"/>
<dbReference type="ExpressionAtlas" id="A0A1D6KQ06">
    <property type="expression patterns" value="baseline and differential"/>
</dbReference>
<dbReference type="PANTHER" id="PTHR46031:SF37">
    <property type="entry name" value="DRBM DOMAIN-CONTAINING PROTEIN"/>
    <property type="match status" value="1"/>
</dbReference>
<name>A0A1D6KQ06_MAIZE</name>
<evidence type="ECO:0000256" key="1">
    <source>
        <dbReference type="ARBA" id="ARBA00022737"/>
    </source>
</evidence>
<keyword evidence="2 4" id="KW-0694">RNA-binding</keyword>
<evidence type="ECO:0000256" key="4">
    <source>
        <dbReference type="PROSITE-ProRule" id="PRU00266"/>
    </source>
</evidence>
<reference evidence="7 9" key="1">
    <citation type="submission" date="2015-12" db="EMBL/GenBank/DDBJ databases">
        <title>Update maize B73 reference genome by single molecule sequencing technologies.</title>
        <authorList>
            <consortium name="Maize Genome Sequencing Project"/>
            <person name="Ware D."/>
        </authorList>
    </citation>
    <scope>NUCLEOTIDE SEQUENCE [LARGE SCALE GENOMIC DNA]</scope>
    <source>
        <strain evidence="9">cv. B73</strain>
        <tissue evidence="7">Seedling</tissue>
    </source>
</reference>
<organism evidence="7">
    <name type="scientific">Zea mays</name>
    <name type="common">Maize</name>
    <dbReference type="NCBI Taxonomy" id="4577"/>
    <lineage>
        <taxon>Eukaryota</taxon>
        <taxon>Viridiplantae</taxon>
        <taxon>Streptophyta</taxon>
        <taxon>Embryophyta</taxon>
        <taxon>Tracheophyta</taxon>
        <taxon>Spermatophyta</taxon>
        <taxon>Magnoliopsida</taxon>
        <taxon>Liliopsida</taxon>
        <taxon>Poales</taxon>
        <taxon>Poaceae</taxon>
        <taxon>PACMAD clade</taxon>
        <taxon>Panicoideae</taxon>
        <taxon>Andropogonodae</taxon>
        <taxon>Andropogoneae</taxon>
        <taxon>Tripsacinae</taxon>
        <taxon>Zea</taxon>
    </lineage>
</organism>
<sequence>MKPKTDTTVCFQIIQSEVSKSKRVNPLPFHCCPSPTTSEMAGTVTATATTATTEVGTTVTAATSEMEATATAATSELEATATAAAIGPPSAIPDKYMHKNRLQSFAERTYKKTPIYKVESEGQSHQPKFTCTVEVGDQQFSSTGSFSRKKEAEQDAARVAYEILTTVSESDVKEAFELIDQDAVFCKSILIEFAVKTKTTLPSYSVVCVCLKKPLTLFAAIVVFDGNAYHGESAPNKKDAEQNAARVVIKSILAKHDTCMVRIVRSKKQLITAVRSSGNTPATFTPIQFTRPVSYAAYGRPDDTTPVLPNESSSLAVQRGINVVPAVGTSVNPSSANVSRSKKRKGRVEGAGGNDTWVAKGH</sequence>
<dbReference type="AlphaFoldDB" id="A0A1D6KQ06"/>
<dbReference type="EMBL" id="CM007647">
    <property type="protein sequence ID" value="ONM04863.1"/>
    <property type="molecule type" value="Genomic_DNA"/>
</dbReference>
<dbReference type="Gramene" id="Zm00001eb042470_T005">
    <property type="protein sequence ID" value="Zm00001eb042470_P005"/>
    <property type="gene ID" value="Zm00001eb042470"/>
</dbReference>
<dbReference type="SMR" id="A0A1D6KQ06"/>
<proteinExistence type="evidence at protein level"/>
<dbReference type="PANTHER" id="PTHR46031">
    <property type="match status" value="1"/>
</dbReference>
<dbReference type="SUPFAM" id="SSF54768">
    <property type="entry name" value="dsRNA-binding domain-like"/>
    <property type="match status" value="2"/>
</dbReference>
<dbReference type="PaxDb" id="4577-GRMZM2G146111_P03"/>
<dbReference type="Gramene" id="Zm00001eb042470_T002">
    <property type="protein sequence ID" value="Zm00001eb042470_P002"/>
    <property type="gene ID" value="Zm00001eb042470"/>
</dbReference>